<dbReference type="InterPro" id="IPR050432">
    <property type="entry name" value="FAD-linked_Oxidoreductases_BP"/>
</dbReference>
<dbReference type="InterPro" id="IPR012951">
    <property type="entry name" value="BBE"/>
</dbReference>
<comment type="similarity">
    <text evidence="1">Belongs to the oxygen-dependent FAD-linked oxidoreductase family.</text>
</comment>
<dbReference type="SUPFAM" id="SSF56176">
    <property type="entry name" value="FAD-binding/transporter-associated domain-like"/>
    <property type="match status" value="1"/>
</dbReference>
<evidence type="ECO:0000313" key="6">
    <source>
        <dbReference type="Proteomes" id="UP000800094"/>
    </source>
</evidence>
<dbReference type="PROSITE" id="PS51387">
    <property type="entry name" value="FAD_PCMH"/>
    <property type="match status" value="1"/>
</dbReference>
<dbReference type="Gene3D" id="3.30.465.10">
    <property type="match status" value="2"/>
</dbReference>
<dbReference type="InterPro" id="IPR016166">
    <property type="entry name" value="FAD-bd_PCMH"/>
</dbReference>
<feature type="chain" id="PRO_5025532179" evidence="3">
    <location>
        <begin position="23"/>
        <end position="644"/>
    </location>
</feature>
<protein>
    <submittedName>
        <fullName evidence="5">FAD binding domain-containing protein</fullName>
    </submittedName>
</protein>
<feature type="domain" description="FAD-binding PCMH-type" evidence="4">
    <location>
        <begin position="179"/>
        <end position="358"/>
    </location>
</feature>
<sequence>MARHSVRLGFWAAFGVSQILWAESVATLPPAYWNIVDRSGLFDFEKDQLTDGVLGALSHEGSLDLSTYSFGGTSVAKRQAKECKTYPTDPEWPSQQQWKDLDDLLGGALIKTVPEASICYRNSTVSNSTQCQSLSDSWGNSTLRIEDPTSIRSVLFQGMSCMPPAFSANFLSGYQTCTVGGFPEYVVNATTVAQIQLSVNFAREHNIRLVIKNTGHDFGAKSVGKGSLSIWTHHLKDAAFYDRYEAGNFTGPAVKLAAGVQVHEAYALAKKHGITLVGGEGKTVGHIGGYIQGGGHSPLTSIWGMAADHALSVELVTADGRFVTANSTMNPDLYWAIRGGGGSTYGVVTSMVIKAFPQIRVTTMRYNMTTGGNFTEDRFWEAQKAYVDNFAYYADLGYYAYYRIRHVNGEIFHDMTSWVAPNTSEADFRASIGPLVAKWRVIGVPFEPVIQEYDNFPDAWADGFPQEAWTWNMRQASRFFQRETLSNETTRSASVDAIRGVFDEGANLIMFNIRNPPGSEDIDNAVNPAWRKILMFALMFVTWSPTDSTEYVTALSRNLTYEWNPRWKALTPGSGTYMSESDYIEPDWQQSFFGSKYQRLYDIKQKWDPEGVFYAQNAVGSEDWRMSEMLLGHLPSQNSKLCRR</sequence>
<dbReference type="Pfam" id="PF08031">
    <property type="entry name" value="BBE"/>
    <property type="match status" value="1"/>
</dbReference>
<reference evidence="5" key="1">
    <citation type="journal article" date="2020" name="Stud. Mycol.">
        <title>101 Dothideomycetes genomes: a test case for predicting lifestyles and emergence of pathogens.</title>
        <authorList>
            <person name="Haridas S."/>
            <person name="Albert R."/>
            <person name="Binder M."/>
            <person name="Bloem J."/>
            <person name="Labutti K."/>
            <person name="Salamov A."/>
            <person name="Andreopoulos B."/>
            <person name="Baker S."/>
            <person name="Barry K."/>
            <person name="Bills G."/>
            <person name="Bluhm B."/>
            <person name="Cannon C."/>
            <person name="Castanera R."/>
            <person name="Culley D."/>
            <person name="Daum C."/>
            <person name="Ezra D."/>
            <person name="Gonzalez J."/>
            <person name="Henrissat B."/>
            <person name="Kuo A."/>
            <person name="Liang C."/>
            <person name="Lipzen A."/>
            <person name="Lutzoni F."/>
            <person name="Magnuson J."/>
            <person name="Mondo S."/>
            <person name="Nolan M."/>
            <person name="Ohm R."/>
            <person name="Pangilinan J."/>
            <person name="Park H.-J."/>
            <person name="Ramirez L."/>
            <person name="Alfaro M."/>
            <person name="Sun H."/>
            <person name="Tritt A."/>
            <person name="Yoshinaga Y."/>
            <person name="Zwiers L.-H."/>
            <person name="Turgeon B."/>
            <person name="Goodwin S."/>
            <person name="Spatafora J."/>
            <person name="Crous P."/>
            <person name="Grigoriev I."/>
        </authorList>
    </citation>
    <scope>NUCLEOTIDE SEQUENCE</scope>
    <source>
        <strain evidence="5">CBS 122368</strain>
    </source>
</reference>
<dbReference type="GO" id="GO:0016491">
    <property type="term" value="F:oxidoreductase activity"/>
    <property type="evidence" value="ECO:0007669"/>
    <property type="project" value="UniProtKB-KW"/>
</dbReference>
<dbReference type="GeneID" id="54588139"/>
<keyword evidence="6" id="KW-1185">Reference proteome</keyword>
<evidence type="ECO:0000256" key="2">
    <source>
        <dbReference type="ARBA" id="ARBA00023002"/>
    </source>
</evidence>
<dbReference type="Proteomes" id="UP000800094">
    <property type="component" value="Unassembled WGS sequence"/>
</dbReference>
<feature type="signal peptide" evidence="3">
    <location>
        <begin position="1"/>
        <end position="22"/>
    </location>
</feature>
<evidence type="ECO:0000313" key="5">
    <source>
        <dbReference type="EMBL" id="KAF2250747.1"/>
    </source>
</evidence>
<dbReference type="InterPro" id="IPR006094">
    <property type="entry name" value="Oxid_FAD_bind_N"/>
</dbReference>
<dbReference type="Pfam" id="PF01565">
    <property type="entry name" value="FAD_binding_4"/>
    <property type="match status" value="1"/>
</dbReference>
<organism evidence="5 6">
    <name type="scientific">Trematosphaeria pertusa</name>
    <dbReference type="NCBI Taxonomy" id="390896"/>
    <lineage>
        <taxon>Eukaryota</taxon>
        <taxon>Fungi</taxon>
        <taxon>Dikarya</taxon>
        <taxon>Ascomycota</taxon>
        <taxon>Pezizomycotina</taxon>
        <taxon>Dothideomycetes</taxon>
        <taxon>Pleosporomycetidae</taxon>
        <taxon>Pleosporales</taxon>
        <taxon>Massarineae</taxon>
        <taxon>Trematosphaeriaceae</taxon>
        <taxon>Trematosphaeria</taxon>
    </lineage>
</organism>
<dbReference type="PANTHER" id="PTHR13878">
    <property type="entry name" value="GULONOLACTONE OXIDASE"/>
    <property type="match status" value="1"/>
</dbReference>
<dbReference type="OrthoDB" id="9983560at2759"/>
<evidence type="ECO:0000256" key="3">
    <source>
        <dbReference type="SAM" id="SignalP"/>
    </source>
</evidence>
<dbReference type="AlphaFoldDB" id="A0A6A6IKM2"/>
<dbReference type="InterPro" id="IPR016169">
    <property type="entry name" value="FAD-bd_PCMH_sub2"/>
</dbReference>
<dbReference type="RefSeq" id="XP_033685751.1">
    <property type="nucleotide sequence ID" value="XM_033834809.1"/>
</dbReference>
<accession>A0A6A6IKM2</accession>
<evidence type="ECO:0000256" key="1">
    <source>
        <dbReference type="ARBA" id="ARBA00005466"/>
    </source>
</evidence>
<dbReference type="EMBL" id="ML987193">
    <property type="protein sequence ID" value="KAF2250747.1"/>
    <property type="molecule type" value="Genomic_DNA"/>
</dbReference>
<keyword evidence="2" id="KW-0560">Oxidoreductase</keyword>
<evidence type="ECO:0000259" key="4">
    <source>
        <dbReference type="PROSITE" id="PS51387"/>
    </source>
</evidence>
<keyword evidence="3" id="KW-0732">Signal</keyword>
<gene>
    <name evidence="5" type="ORF">BU26DRAFT_591704</name>
</gene>
<dbReference type="PANTHER" id="PTHR13878:SF91">
    <property type="entry name" value="FAD BINDING DOMAIN PROTEIN (AFU_ORTHOLOGUE AFUA_6G12070)-RELATED"/>
    <property type="match status" value="1"/>
</dbReference>
<dbReference type="GO" id="GO:0071949">
    <property type="term" value="F:FAD binding"/>
    <property type="evidence" value="ECO:0007669"/>
    <property type="project" value="InterPro"/>
</dbReference>
<dbReference type="InterPro" id="IPR036318">
    <property type="entry name" value="FAD-bd_PCMH-like_sf"/>
</dbReference>
<proteinExistence type="inferred from homology"/>
<name>A0A6A6IKM2_9PLEO</name>